<proteinExistence type="predicted"/>
<evidence type="ECO:0000313" key="1">
    <source>
        <dbReference type="EMBL" id="RLU21075.1"/>
    </source>
</evidence>
<organism evidence="1">
    <name type="scientific">Ooceraea biroi</name>
    <name type="common">Clonal raider ant</name>
    <name type="synonym">Cerapachys biroi</name>
    <dbReference type="NCBI Taxonomy" id="2015173"/>
    <lineage>
        <taxon>Eukaryota</taxon>
        <taxon>Metazoa</taxon>
        <taxon>Ecdysozoa</taxon>
        <taxon>Arthropoda</taxon>
        <taxon>Hexapoda</taxon>
        <taxon>Insecta</taxon>
        <taxon>Pterygota</taxon>
        <taxon>Neoptera</taxon>
        <taxon>Endopterygota</taxon>
        <taxon>Hymenoptera</taxon>
        <taxon>Apocrita</taxon>
        <taxon>Aculeata</taxon>
        <taxon>Formicoidea</taxon>
        <taxon>Formicidae</taxon>
        <taxon>Dorylinae</taxon>
        <taxon>Ooceraea</taxon>
    </lineage>
</organism>
<sequence>MVDDNGNENGVQNGRQCLQIAHDLATKLPNRMDIKFDGCQVREISVQLMPQENRCRGHDNSKNATSRFPRTKLRRIARNQQRNLLQKMRIKEEKVFSFVYKF</sequence>
<comment type="caution">
    <text evidence="1">The sequence shown here is derived from an EMBL/GenBank/DDBJ whole genome shotgun (WGS) entry which is preliminary data.</text>
</comment>
<dbReference type="EMBL" id="QOIP01000007">
    <property type="protein sequence ID" value="RLU21075.1"/>
    <property type="molecule type" value="Genomic_DNA"/>
</dbReference>
<dbReference type="AlphaFoldDB" id="A0A3L8DKV1"/>
<reference evidence="1" key="2">
    <citation type="submission" date="2018-07" db="EMBL/GenBank/DDBJ databases">
        <authorList>
            <person name="Mckenzie S.K."/>
            <person name="Kronauer D.J.C."/>
        </authorList>
    </citation>
    <scope>NUCLEOTIDE SEQUENCE</scope>
    <source>
        <strain evidence="1">Clonal line C1</strain>
    </source>
</reference>
<reference evidence="1" key="1">
    <citation type="journal article" date="2018" name="Genome Res.">
        <title>The genomic architecture and molecular evolution of ant odorant receptors.</title>
        <authorList>
            <person name="McKenzie S.K."/>
            <person name="Kronauer D.J.C."/>
        </authorList>
    </citation>
    <scope>NUCLEOTIDE SEQUENCE [LARGE SCALE GENOMIC DNA]</scope>
    <source>
        <strain evidence="1">Clonal line C1</strain>
    </source>
</reference>
<accession>A0A3L8DKV1</accession>
<dbReference type="Proteomes" id="UP000279307">
    <property type="component" value="Chromosome 7"/>
</dbReference>
<gene>
    <name evidence="1" type="ORF">DMN91_007691</name>
</gene>
<name>A0A3L8DKV1_OOCBI</name>
<protein>
    <submittedName>
        <fullName evidence="1">Uncharacterized protein</fullName>
    </submittedName>
</protein>